<dbReference type="EMBL" id="JBFOLK010000011">
    <property type="protein sequence ID" value="KAL2474252.1"/>
    <property type="molecule type" value="Genomic_DNA"/>
</dbReference>
<dbReference type="Proteomes" id="UP001604336">
    <property type="component" value="Unassembled WGS sequence"/>
</dbReference>
<dbReference type="PANTHER" id="PTHR33499:SF11">
    <property type="entry name" value="NO APICAL MERISTEM-ASSOCIATED C-TERMINAL DOMAIN-CONTAINING PROTEIN"/>
    <property type="match status" value="1"/>
</dbReference>
<organism evidence="2 3">
    <name type="scientific">Abeliophyllum distichum</name>
    <dbReference type="NCBI Taxonomy" id="126358"/>
    <lineage>
        <taxon>Eukaryota</taxon>
        <taxon>Viridiplantae</taxon>
        <taxon>Streptophyta</taxon>
        <taxon>Embryophyta</taxon>
        <taxon>Tracheophyta</taxon>
        <taxon>Spermatophyta</taxon>
        <taxon>Magnoliopsida</taxon>
        <taxon>eudicotyledons</taxon>
        <taxon>Gunneridae</taxon>
        <taxon>Pentapetalae</taxon>
        <taxon>asterids</taxon>
        <taxon>lamiids</taxon>
        <taxon>Lamiales</taxon>
        <taxon>Oleaceae</taxon>
        <taxon>Forsythieae</taxon>
        <taxon>Abeliophyllum</taxon>
    </lineage>
</organism>
<evidence type="ECO:0000313" key="3">
    <source>
        <dbReference type="Proteomes" id="UP001604336"/>
    </source>
</evidence>
<name>A0ABD1QDF4_9LAMI</name>
<protein>
    <submittedName>
        <fullName evidence="2">Uncharacterized protein</fullName>
    </submittedName>
</protein>
<sequence>MVGESSSTIPSENPPSEPPSKCRGWGPTRGKQSEKVVSTCRHKLKVEFNDQNRRVIGPNASNFANKMGIVVRSMAPLALKRWKDTDHYQKMPIIGRLKEKYEFKTTKMIEESLDKSMNKQWNEYRCKVHKDFKNVDGIEDIGLAKRSQPNSVVEQID</sequence>
<reference evidence="3" key="1">
    <citation type="submission" date="2024-07" db="EMBL/GenBank/DDBJ databases">
        <title>Two chromosome-level genome assemblies of Korean endemic species Abeliophyllum distichum and Forsythia ovata (Oleaceae).</title>
        <authorList>
            <person name="Jang H."/>
        </authorList>
    </citation>
    <scope>NUCLEOTIDE SEQUENCE [LARGE SCALE GENOMIC DNA]</scope>
</reference>
<keyword evidence="3" id="KW-1185">Reference proteome</keyword>
<dbReference type="PANTHER" id="PTHR33499">
    <property type="entry name" value="OS12G0282400 PROTEIN-RELATED"/>
    <property type="match status" value="1"/>
</dbReference>
<comment type="caution">
    <text evidence="2">The sequence shown here is derived from an EMBL/GenBank/DDBJ whole genome shotgun (WGS) entry which is preliminary data.</text>
</comment>
<evidence type="ECO:0000256" key="1">
    <source>
        <dbReference type="SAM" id="MobiDB-lite"/>
    </source>
</evidence>
<accession>A0ABD1QDF4</accession>
<proteinExistence type="predicted"/>
<dbReference type="AlphaFoldDB" id="A0ABD1QDF4"/>
<gene>
    <name evidence="2" type="ORF">Adt_34988</name>
</gene>
<feature type="compositionally biased region" description="Low complexity" evidence="1">
    <location>
        <begin position="1"/>
        <end position="11"/>
    </location>
</feature>
<evidence type="ECO:0000313" key="2">
    <source>
        <dbReference type="EMBL" id="KAL2474252.1"/>
    </source>
</evidence>
<feature type="region of interest" description="Disordered" evidence="1">
    <location>
        <begin position="1"/>
        <end position="35"/>
    </location>
</feature>